<evidence type="ECO:0000256" key="2">
    <source>
        <dbReference type="PROSITE-ProRule" id="PRU00117"/>
    </source>
</evidence>
<keyword evidence="2" id="KW-0694">RNA-binding</keyword>
<dbReference type="GO" id="GO:0003723">
    <property type="term" value="F:RNA binding"/>
    <property type="evidence" value="ECO:0007669"/>
    <property type="project" value="UniProtKB-UniRule"/>
</dbReference>
<evidence type="ECO:0000256" key="3">
    <source>
        <dbReference type="SAM" id="Coils"/>
    </source>
</evidence>
<feature type="compositionally biased region" description="Polar residues" evidence="4">
    <location>
        <begin position="447"/>
        <end position="466"/>
    </location>
</feature>
<evidence type="ECO:0000259" key="5">
    <source>
        <dbReference type="SMART" id="SM00322"/>
    </source>
</evidence>
<sequence>MPRKTKGRSNKASTAAPAAAPKSKTESSTSSNGVQVEPSPKEIQSLMNQLSSRHTMDKESLSKLEAKVDAVIPKSVQNSIESMVDQVVNKAGLEEKEGRVSRVIEEFTVTGNKLTPTVSVSMKVEKGASVPANTSLGGKKRPRDCPAFETDDLNLISEKLKASLDLKRKDSEDDRGDEDFSEDDYDDDDEDHVVGVCLHCGLEPPPVDNSESHNNSISTNTAPGIQVSCDDCHSFICSGCHWCHEYQANHEIRVCDRCDAFYCKKCDEMDQCEDCGEVVCGGCGALCSCKFCGCGLCEDCATACGRCGIVLCQRDAKFAVECDTCRMSYCLVCLASGTKDPCVRCGHRTSKRVEQLVHLRLKSIYKAFKQSGAKIDYKNSGNKDGSGSNASRQSKSSNCGPDGKESGGGRSNTYSGGDPMNGDVGAMLKVAAAATASVAASGKGSKCSNPSNDKDSSLGNIPTNADNFMPPWKQDGRSHRKEPKKNESDKFASRTKEEADAAAAALLAELDEEQQQVEASSKAKKNKKKKKKERQAAREKEKEEQAKKAAEEEAKRIADELKKKKAKEMEKKSEKAKEAEETTSKKKKKKKKKKAANLKQNSSFSDSNNDESEDDDLIRLAEATGIHVNTAQLPKVENRENRGEDDIESRLANLITANNEEGIEEVLAELKGVPGRAALRKNAKKALKRIREERAAKEEAKLQKEMAARAAVSPKKIVENADQQTSGYKATEPLLKLVSNVHRVQPAGSQPRSECVMHMAPSVVGWVIGKGGQRIRDLMEESGAKVWIDQESMGPQEMRIVYVSGTKKSIDSAVRTIKDLVAKAPIGGTTAPTNAPVAPPPNTVTAANTVSSFTVASSLSVPNVVNDNGSVTSTRSSLTSTPVSMLTGGSHPSTPAAQKPIISPIKKDFTSQPFQHQQPQAMSQVISPQKMQAAQRSVSLPSAPSLPPGLNQMSRQGLIPPSMNETVGSGFASPAVPKVVQELYCEPRFVPLLIGKRGWAVKNIQDTSGARVDIDQKVTPRKIIISGTEMQVKEAIRQVNEVLSYPHAQSNYSTGEADEDDLDIFASLRESGGFSSSLQQDIGGQSLFGQMQGETSNLSNLPLYYSGLGNSSKDNTLPQSSMFGYGQQMNQQSPFQSGNAFSSQSSQLNPSQNFLQRNQSAPHPSQQLSMDMNNRGSIGGVPNAFDRDFLRGDSRQPQADTTSQLPGLSGVGGLFGSNQQSQNDGDIFNSIFGQPLPTTSSQNTSSIPVSRSEGPDSLLPGLNNLSFGETDNNDLGLGVNWNFDGLLDDNTNDHKFGLGGVQLDQESPKRNSSHGNNPNTSSNWGM</sequence>
<dbReference type="Gene3D" id="3.30.1370.10">
    <property type="entry name" value="K Homology domain, type 1"/>
    <property type="match status" value="2"/>
</dbReference>
<feature type="compositionally biased region" description="Basic and acidic residues" evidence="4">
    <location>
        <begin position="534"/>
        <end position="584"/>
    </location>
</feature>
<dbReference type="PROSITE" id="PS50084">
    <property type="entry name" value="KH_TYPE_1"/>
    <property type="match status" value="2"/>
</dbReference>
<dbReference type="SMART" id="SM00322">
    <property type="entry name" value="KH"/>
    <property type="match status" value="2"/>
</dbReference>
<comment type="caution">
    <text evidence="6">The sequence shown here is derived from an EMBL/GenBank/DDBJ whole genome shotgun (WGS) entry which is preliminary data.</text>
</comment>
<dbReference type="Proteomes" id="UP001054902">
    <property type="component" value="Unassembled WGS sequence"/>
</dbReference>
<organism evidence="6 7">
    <name type="scientific">Chaetoceros tenuissimus</name>
    <dbReference type="NCBI Taxonomy" id="426638"/>
    <lineage>
        <taxon>Eukaryota</taxon>
        <taxon>Sar</taxon>
        <taxon>Stramenopiles</taxon>
        <taxon>Ochrophyta</taxon>
        <taxon>Bacillariophyta</taxon>
        <taxon>Coscinodiscophyceae</taxon>
        <taxon>Chaetocerotophycidae</taxon>
        <taxon>Chaetocerotales</taxon>
        <taxon>Chaetocerotaceae</taxon>
        <taxon>Chaetoceros</taxon>
    </lineage>
</organism>
<dbReference type="EMBL" id="BLLK01000013">
    <property type="protein sequence ID" value="GFH43606.1"/>
    <property type="molecule type" value="Genomic_DNA"/>
</dbReference>
<dbReference type="PANTHER" id="PTHR10288">
    <property type="entry name" value="KH DOMAIN CONTAINING RNA BINDING PROTEIN"/>
    <property type="match status" value="1"/>
</dbReference>
<protein>
    <recommendedName>
        <fullName evidence="5">K Homology domain-containing protein</fullName>
    </recommendedName>
</protein>
<feature type="region of interest" description="Disordered" evidence="4">
    <location>
        <begin position="167"/>
        <end position="189"/>
    </location>
</feature>
<evidence type="ECO:0000313" key="6">
    <source>
        <dbReference type="EMBL" id="GFH43606.1"/>
    </source>
</evidence>
<dbReference type="InterPro" id="IPR036612">
    <property type="entry name" value="KH_dom_type_1_sf"/>
</dbReference>
<reference evidence="6 7" key="1">
    <citation type="journal article" date="2021" name="Sci. Rep.">
        <title>The genome of the diatom Chaetoceros tenuissimus carries an ancient integrated fragment of an extant virus.</title>
        <authorList>
            <person name="Hongo Y."/>
            <person name="Kimura K."/>
            <person name="Takaki Y."/>
            <person name="Yoshida Y."/>
            <person name="Baba S."/>
            <person name="Kobayashi G."/>
            <person name="Nagasaki K."/>
            <person name="Hano T."/>
            <person name="Tomaru Y."/>
        </authorList>
    </citation>
    <scope>NUCLEOTIDE SEQUENCE [LARGE SCALE GENOMIC DNA]</scope>
    <source>
        <strain evidence="6 7">NIES-3715</strain>
    </source>
</reference>
<keyword evidence="3" id="KW-0175">Coiled coil</keyword>
<accession>A0AAD3GYC9</accession>
<gene>
    <name evidence="6" type="ORF">CTEN210_00079</name>
</gene>
<feature type="compositionally biased region" description="Low complexity" evidence="4">
    <location>
        <begin position="1141"/>
        <end position="1156"/>
    </location>
</feature>
<feature type="domain" description="K Homology" evidence="5">
    <location>
        <begin position="977"/>
        <end position="1044"/>
    </location>
</feature>
<feature type="compositionally biased region" description="Polar residues" evidence="4">
    <location>
        <begin position="1157"/>
        <end position="1176"/>
    </location>
</feature>
<feature type="compositionally biased region" description="Polar residues" evidence="4">
    <location>
        <begin position="379"/>
        <end position="399"/>
    </location>
</feature>
<feature type="compositionally biased region" description="Basic residues" evidence="4">
    <location>
        <begin position="522"/>
        <end position="533"/>
    </location>
</feature>
<evidence type="ECO:0000256" key="4">
    <source>
        <dbReference type="SAM" id="MobiDB-lite"/>
    </source>
</evidence>
<feature type="region of interest" description="Disordered" evidence="4">
    <location>
        <begin position="378"/>
        <end position="420"/>
    </location>
</feature>
<dbReference type="InterPro" id="IPR004087">
    <property type="entry name" value="KH_dom"/>
</dbReference>
<feature type="compositionally biased region" description="Low complexity" evidence="4">
    <location>
        <begin position="11"/>
        <end position="31"/>
    </location>
</feature>
<feature type="compositionally biased region" description="Polar residues" evidence="4">
    <location>
        <begin position="1195"/>
        <end position="1206"/>
    </location>
</feature>
<feature type="region of interest" description="Disordered" evidence="4">
    <location>
        <begin position="870"/>
        <end position="897"/>
    </location>
</feature>
<feature type="compositionally biased region" description="Basic residues" evidence="4">
    <location>
        <begin position="585"/>
        <end position="596"/>
    </location>
</feature>
<name>A0AAD3GYC9_9STRA</name>
<feature type="region of interest" description="Disordered" evidence="4">
    <location>
        <begin position="1"/>
        <end position="61"/>
    </location>
</feature>
<feature type="compositionally biased region" description="Basic and acidic residues" evidence="4">
    <location>
        <begin position="1185"/>
        <end position="1194"/>
    </location>
</feature>
<feature type="compositionally biased region" description="Low complexity" evidence="4">
    <location>
        <begin position="870"/>
        <end position="884"/>
    </location>
</feature>
<feature type="compositionally biased region" description="Polar residues" evidence="4">
    <location>
        <begin position="1313"/>
        <end position="1326"/>
    </location>
</feature>
<feature type="compositionally biased region" description="Polar residues" evidence="4">
    <location>
        <begin position="1115"/>
        <end position="1140"/>
    </location>
</feature>
<keyword evidence="1" id="KW-0677">Repeat</keyword>
<feature type="domain" description="K Homology" evidence="5">
    <location>
        <begin position="751"/>
        <end position="822"/>
    </location>
</feature>
<keyword evidence="7" id="KW-1185">Reference proteome</keyword>
<feature type="region of interest" description="Disordered" evidence="4">
    <location>
        <begin position="1115"/>
        <end position="1265"/>
    </location>
</feature>
<dbReference type="Pfam" id="PF00013">
    <property type="entry name" value="KH_1"/>
    <property type="match status" value="2"/>
</dbReference>
<feature type="compositionally biased region" description="Basic and acidic residues" evidence="4">
    <location>
        <begin position="484"/>
        <end position="499"/>
    </location>
</feature>
<feature type="compositionally biased region" description="Acidic residues" evidence="4">
    <location>
        <begin position="173"/>
        <end position="189"/>
    </location>
</feature>
<evidence type="ECO:0000313" key="7">
    <source>
        <dbReference type="Proteomes" id="UP001054902"/>
    </source>
</evidence>
<feature type="region of interest" description="Disordered" evidence="4">
    <location>
        <begin position="1297"/>
        <end position="1326"/>
    </location>
</feature>
<feature type="compositionally biased region" description="Polar residues" evidence="4">
    <location>
        <begin position="1236"/>
        <end position="1249"/>
    </location>
</feature>
<dbReference type="SUPFAM" id="SSF54791">
    <property type="entry name" value="Eukaryotic type KH-domain (KH-domain type I)"/>
    <property type="match status" value="2"/>
</dbReference>
<evidence type="ECO:0000256" key="1">
    <source>
        <dbReference type="ARBA" id="ARBA00022737"/>
    </source>
</evidence>
<proteinExistence type="predicted"/>
<dbReference type="CDD" id="cd00105">
    <property type="entry name" value="KH-I"/>
    <property type="match status" value="2"/>
</dbReference>
<feature type="region of interest" description="Disordered" evidence="4">
    <location>
        <begin position="439"/>
        <end position="644"/>
    </location>
</feature>
<feature type="coiled-coil region" evidence="3">
    <location>
        <begin position="676"/>
        <end position="710"/>
    </location>
</feature>
<dbReference type="InterPro" id="IPR004088">
    <property type="entry name" value="KH_dom_type_1"/>
</dbReference>